<organism evidence="3 4">
    <name type="scientific">Marinobacter salarius</name>
    <dbReference type="NCBI Taxonomy" id="1420917"/>
    <lineage>
        <taxon>Bacteria</taxon>
        <taxon>Pseudomonadati</taxon>
        <taxon>Pseudomonadota</taxon>
        <taxon>Gammaproteobacteria</taxon>
        <taxon>Pseudomonadales</taxon>
        <taxon>Marinobacteraceae</taxon>
        <taxon>Marinobacter</taxon>
    </lineage>
</organism>
<feature type="transmembrane region" description="Helical" evidence="2">
    <location>
        <begin position="64"/>
        <end position="85"/>
    </location>
</feature>
<gene>
    <name evidence="3" type="ORF">MARSALSMR5_00299</name>
</gene>
<protein>
    <submittedName>
        <fullName evidence="3">Membrane protein</fullName>
    </submittedName>
</protein>
<dbReference type="GeneID" id="77254304"/>
<dbReference type="AlphaFoldDB" id="A0A1W6K4U3"/>
<proteinExistence type="predicted"/>
<reference evidence="3 4" key="1">
    <citation type="submission" date="2017-04" db="EMBL/GenBank/DDBJ databases">
        <title>Genome Sequence of Marinobacter salarius strain SMR5 Isolated from a culture of the Diatom Skeletonema marinoi.</title>
        <authorList>
            <person name="Topel M."/>
            <person name="Pinder M.I.M."/>
            <person name="Johansson O.N."/>
            <person name="Kourtchenko O."/>
            <person name="Godhe A."/>
            <person name="Clarke A.K."/>
        </authorList>
    </citation>
    <scope>NUCLEOTIDE SEQUENCE [LARGE SCALE GENOMIC DNA]</scope>
    <source>
        <strain evidence="3 4">SMR5</strain>
    </source>
</reference>
<evidence type="ECO:0000256" key="2">
    <source>
        <dbReference type="SAM" id="Phobius"/>
    </source>
</evidence>
<feature type="compositionally biased region" description="Basic residues" evidence="1">
    <location>
        <begin position="171"/>
        <end position="180"/>
    </location>
</feature>
<evidence type="ECO:0000256" key="1">
    <source>
        <dbReference type="SAM" id="MobiDB-lite"/>
    </source>
</evidence>
<dbReference type="STRING" id="1420917.AU15_05445"/>
<evidence type="ECO:0000313" key="3">
    <source>
        <dbReference type="EMBL" id="ARM82400.1"/>
    </source>
</evidence>
<name>A0A1W6K4U3_9GAMM</name>
<dbReference type="Proteomes" id="UP000193100">
    <property type="component" value="Chromosome"/>
</dbReference>
<keyword evidence="2" id="KW-0472">Membrane</keyword>
<keyword evidence="2" id="KW-1133">Transmembrane helix</keyword>
<feature type="region of interest" description="Disordered" evidence="1">
    <location>
        <begin position="157"/>
        <end position="180"/>
    </location>
</feature>
<evidence type="ECO:0000313" key="4">
    <source>
        <dbReference type="Proteomes" id="UP000193100"/>
    </source>
</evidence>
<accession>A0A1W6K4U3</accession>
<sequence length="180" mass="20202">MIRLFYLVSSIDSAKEISDDLHEHDVTDWRFHIVSKDEAGLYTHQLHTASILDRTDLPRYVERGAIAGFVLALAFLVPLALLEVLNMPAAAWIALFIFVVVAGAWVGGFGGIQSENYRIEPFHHDIEAGKYLIMVDAPKDHIPKVKELMAKNHPEAKLQGKDSSINNPFAGRHRHKIKQA</sequence>
<dbReference type="RefSeq" id="WP_085678340.1">
    <property type="nucleotide sequence ID" value="NZ_CP020931.1"/>
</dbReference>
<feature type="transmembrane region" description="Helical" evidence="2">
    <location>
        <begin position="91"/>
        <end position="112"/>
    </location>
</feature>
<dbReference type="EMBL" id="CP020931">
    <property type="protein sequence ID" value="ARM82400.1"/>
    <property type="molecule type" value="Genomic_DNA"/>
</dbReference>
<keyword evidence="2" id="KW-0812">Transmembrane</keyword>